<dbReference type="Pfam" id="PF02464">
    <property type="entry name" value="CinA"/>
    <property type="match status" value="1"/>
</dbReference>
<dbReference type="RefSeq" id="WP_096882639.1">
    <property type="nucleotide sequence ID" value="NZ_CP023482.1"/>
</dbReference>
<sequence>MDAPREKLASARALLATCEERGMSLATAESLTGGMLVARLVDVPGASRVVQGGVCTYSFEAKASVLGLDLADLQAKGAVRAEVASSMARAARRVYGADVALATTGVAGPGNDDYGNPEGLAYIAVSTPSRDIVREVRLTGARPTIRAGVVDDAIALGIEALTSANV</sequence>
<dbReference type="SUPFAM" id="SSF142433">
    <property type="entry name" value="CinA-like"/>
    <property type="match status" value="1"/>
</dbReference>
<gene>
    <name evidence="2" type="ORF">COP05_02935</name>
</gene>
<dbReference type="InterPro" id="IPR036653">
    <property type="entry name" value="CinA-like_C"/>
</dbReference>
<evidence type="ECO:0000313" key="2">
    <source>
        <dbReference type="EMBL" id="ATH96164.1"/>
    </source>
</evidence>
<protein>
    <submittedName>
        <fullName evidence="2">Damage-inducible protein CinA</fullName>
    </submittedName>
</protein>
<organism evidence="2 3">
    <name type="scientific">Dermabacter jinjuensis</name>
    <dbReference type="NCBI Taxonomy" id="1667168"/>
    <lineage>
        <taxon>Bacteria</taxon>
        <taxon>Bacillati</taxon>
        <taxon>Actinomycetota</taxon>
        <taxon>Actinomycetes</taxon>
        <taxon>Micrococcales</taxon>
        <taxon>Dermabacteraceae</taxon>
        <taxon>Dermabacter</taxon>
    </lineage>
</organism>
<feature type="domain" description="CinA C-terminal" evidence="1">
    <location>
        <begin position="11"/>
        <end position="156"/>
    </location>
</feature>
<name>A0ABN5DP15_9MICO</name>
<evidence type="ECO:0000259" key="1">
    <source>
        <dbReference type="Pfam" id="PF02464"/>
    </source>
</evidence>
<dbReference type="InterPro" id="IPR008136">
    <property type="entry name" value="CinA_C"/>
</dbReference>
<dbReference type="Proteomes" id="UP000815698">
    <property type="component" value="Chromosome"/>
</dbReference>
<dbReference type="EMBL" id="CP023482">
    <property type="protein sequence ID" value="ATH96164.1"/>
    <property type="molecule type" value="Genomic_DNA"/>
</dbReference>
<accession>A0ABN5DP15</accession>
<evidence type="ECO:0000313" key="3">
    <source>
        <dbReference type="Proteomes" id="UP000815698"/>
    </source>
</evidence>
<dbReference type="NCBIfam" id="TIGR00199">
    <property type="entry name" value="PncC_domain"/>
    <property type="match status" value="1"/>
</dbReference>
<keyword evidence="3" id="KW-1185">Reference proteome</keyword>
<reference evidence="2 3" key="1">
    <citation type="journal article" date="2016" name="Int. J. Syst. Evol. Microbiol.">
        <title>Dermabacter jinjuensis sp. nov., a novel species of the genus Dermabacter isolated from a clinical specimen.</title>
        <authorList>
            <person name="Park Y.K."/>
            <person name="Lee K.M."/>
            <person name="Lee W.K."/>
            <person name="Cho M.J."/>
            <person name="Lee H.S."/>
            <person name="Cho Y.G."/>
            <person name="Lee Y.C."/>
            <person name="Lee W.K."/>
            <person name="Seong W.K."/>
            <person name="Hwang K.J."/>
        </authorList>
    </citation>
    <scope>NUCLEOTIDE SEQUENCE [LARGE SCALE GENOMIC DNA]</scope>
    <source>
        <strain evidence="2 3">32T</strain>
    </source>
</reference>
<proteinExistence type="predicted"/>
<dbReference type="Gene3D" id="3.90.950.20">
    <property type="entry name" value="CinA-like"/>
    <property type="match status" value="1"/>
</dbReference>